<accession>A0A4Z0F4F1</accession>
<dbReference type="RefSeq" id="WP_135282944.1">
    <property type="nucleotide sequence ID" value="NZ_SRIO01000040.1"/>
</dbReference>
<proteinExistence type="predicted"/>
<gene>
    <name evidence="1" type="ORF">E4680_13490</name>
</gene>
<dbReference type="Proteomes" id="UP000297890">
    <property type="component" value="Unassembled WGS sequence"/>
</dbReference>
<organism evidence="1 2">
    <name type="scientific">Candidatus Macondimonas diazotrophica</name>
    <dbReference type="NCBI Taxonomy" id="2305248"/>
    <lineage>
        <taxon>Bacteria</taxon>
        <taxon>Pseudomonadati</taxon>
        <taxon>Pseudomonadota</taxon>
        <taxon>Gammaproteobacteria</taxon>
        <taxon>Chromatiales</taxon>
        <taxon>Ectothiorhodospiraceae</taxon>
        <taxon>Candidatus Macondimonas</taxon>
    </lineage>
</organism>
<evidence type="ECO:0000313" key="1">
    <source>
        <dbReference type="EMBL" id="TFZ81173.1"/>
    </source>
</evidence>
<protein>
    <submittedName>
        <fullName evidence="1">Uncharacterized protein</fullName>
    </submittedName>
</protein>
<reference evidence="1 2" key="1">
    <citation type="journal article" date="2019" name="ISME J.">
        <title>Candidatus Macondimonas diazotrophica, a novel gammaproteobacterial genus dominating crude-oil-contaminated coastal sediments.</title>
        <authorList>
            <person name="Karthikeyan S."/>
            <person name="Konstantinidis K."/>
        </authorList>
    </citation>
    <scope>NUCLEOTIDE SEQUENCE [LARGE SCALE GENOMIC DNA]</scope>
    <source>
        <strain evidence="1 2">KTK01</strain>
    </source>
</reference>
<keyword evidence="2" id="KW-1185">Reference proteome</keyword>
<name>A0A4Z0F4F1_9GAMM</name>
<comment type="caution">
    <text evidence="1">The sequence shown here is derived from an EMBL/GenBank/DDBJ whole genome shotgun (WGS) entry which is preliminary data.</text>
</comment>
<dbReference type="AlphaFoldDB" id="A0A4Z0F4F1"/>
<evidence type="ECO:0000313" key="2">
    <source>
        <dbReference type="Proteomes" id="UP000297890"/>
    </source>
</evidence>
<dbReference type="EMBL" id="SRIO01000040">
    <property type="protein sequence ID" value="TFZ81173.1"/>
    <property type="molecule type" value="Genomic_DNA"/>
</dbReference>
<sequence length="112" mass="11715">MARGAIRKTPGSAMVAEVLFGGAAGVLRSGETLVASNGRGPLAVRVLDLAEQDVTGSLSEGSPWIVDGIAVAFWLLPSATDGQKFWVEVDAPTSDGELLVARAPLEVAWFHR</sequence>